<sequence length="320" mass="33959">MPGNSQRKGAIRKKPRGNPTAGSGGRVRRGLEGKGPTPKAVDRVKHPAHKRAKAAERAKERERSRRPARKDTDSSVEWVYGRNPVVEALRAGVPVAALHVAEGTERDARLREALLIAVEHGISVLEVPRTELDRVTSNGSHQGVAVQIPPYEYAHPDDLLSRAYDAGEVPLVVALDGVTDPRNLGAITRSAAAFGAHGVVVPERRTASMSASAWKTSAGAAARIPVARATNLNRALKSYKDAGLLVVGLDMGGEVELPELDAATEPLVLVVGSEGKGLARLVRENCDIIVSIPMTSSTESLNAGIATGVALYEISRRRGD</sequence>
<dbReference type="InterPro" id="IPR013123">
    <property type="entry name" value="SpoU_subst-bd"/>
</dbReference>
<keyword evidence="2 6" id="KW-0489">Methyltransferase</keyword>
<organism evidence="6 7">
    <name type="scientific">Kribbella steppae</name>
    <dbReference type="NCBI Taxonomy" id="2512223"/>
    <lineage>
        <taxon>Bacteria</taxon>
        <taxon>Bacillati</taxon>
        <taxon>Actinomycetota</taxon>
        <taxon>Actinomycetes</taxon>
        <taxon>Propionibacteriales</taxon>
        <taxon>Kribbellaceae</taxon>
        <taxon>Kribbella</taxon>
    </lineage>
</organism>
<dbReference type="SUPFAM" id="SSF55315">
    <property type="entry name" value="L30e-like"/>
    <property type="match status" value="1"/>
</dbReference>
<dbReference type="CDD" id="cd18103">
    <property type="entry name" value="SpoU-like_RlmB"/>
    <property type="match status" value="1"/>
</dbReference>
<dbReference type="GO" id="GO:0008173">
    <property type="term" value="F:RNA methyltransferase activity"/>
    <property type="evidence" value="ECO:0007669"/>
    <property type="project" value="InterPro"/>
</dbReference>
<evidence type="ECO:0000313" key="6">
    <source>
        <dbReference type="EMBL" id="TCO33287.1"/>
    </source>
</evidence>
<accession>A0A4R2HQE9</accession>
<dbReference type="PANTHER" id="PTHR46429:SF1">
    <property type="entry name" value="23S RRNA (GUANOSINE-2'-O-)-METHYLTRANSFERASE RLMB"/>
    <property type="match status" value="1"/>
</dbReference>
<dbReference type="GO" id="GO:0006396">
    <property type="term" value="P:RNA processing"/>
    <property type="evidence" value="ECO:0007669"/>
    <property type="project" value="InterPro"/>
</dbReference>
<feature type="compositionally biased region" description="Basic and acidic residues" evidence="4">
    <location>
        <begin position="53"/>
        <end position="73"/>
    </location>
</feature>
<dbReference type="FunFam" id="3.40.1280.10:FF:000015">
    <property type="entry name" value="Putative tRNA/rRNA methyltransferase"/>
    <property type="match status" value="1"/>
</dbReference>
<dbReference type="InterPro" id="IPR029026">
    <property type="entry name" value="tRNA_m1G_MTases_N"/>
</dbReference>
<dbReference type="SMART" id="SM00967">
    <property type="entry name" value="SpoU_sub_bind"/>
    <property type="match status" value="1"/>
</dbReference>
<dbReference type="NCBIfam" id="TIGR00186">
    <property type="entry name" value="rRNA_methyl_3"/>
    <property type="match status" value="1"/>
</dbReference>
<protein>
    <submittedName>
        <fullName evidence="6">23S rRNA (Guanosine2251-2'-O)-methyltransferase</fullName>
    </submittedName>
</protein>
<proteinExistence type="inferred from homology"/>
<evidence type="ECO:0000256" key="3">
    <source>
        <dbReference type="ARBA" id="ARBA00022679"/>
    </source>
</evidence>
<dbReference type="Proteomes" id="UP000294508">
    <property type="component" value="Unassembled WGS sequence"/>
</dbReference>
<dbReference type="InterPro" id="IPR001537">
    <property type="entry name" value="SpoU_MeTrfase"/>
</dbReference>
<dbReference type="SUPFAM" id="SSF75217">
    <property type="entry name" value="alpha/beta knot"/>
    <property type="match status" value="1"/>
</dbReference>
<dbReference type="InterPro" id="IPR029028">
    <property type="entry name" value="Alpha/beta_knot_MTases"/>
</dbReference>
<name>A0A4R2HQE9_9ACTN</name>
<dbReference type="PANTHER" id="PTHR46429">
    <property type="entry name" value="23S RRNA (GUANOSINE-2'-O-)-METHYLTRANSFERASE RLMB"/>
    <property type="match status" value="1"/>
</dbReference>
<dbReference type="FunFam" id="3.30.1330.30:FF:000024">
    <property type="entry name" value="Putative tRNA/rRNA methyltransferase"/>
    <property type="match status" value="1"/>
</dbReference>
<dbReference type="Gene3D" id="3.30.1330.30">
    <property type="match status" value="1"/>
</dbReference>
<keyword evidence="7" id="KW-1185">Reference proteome</keyword>
<reference evidence="6 7" key="1">
    <citation type="journal article" date="2015" name="Stand. Genomic Sci.">
        <title>Genomic Encyclopedia of Bacterial and Archaeal Type Strains, Phase III: the genomes of soil and plant-associated and newly described type strains.</title>
        <authorList>
            <person name="Whitman W.B."/>
            <person name="Woyke T."/>
            <person name="Klenk H.P."/>
            <person name="Zhou Y."/>
            <person name="Lilburn T.G."/>
            <person name="Beck B.J."/>
            <person name="De Vos P."/>
            <person name="Vandamme P."/>
            <person name="Eisen J.A."/>
            <person name="Garrity G."/>
            <person name="Hugenholtz P."/>
            <person name="Kyrpides N.C."/>
        </authorList>
    </citation>
    <scope>NUCLEOTIDE SEQUENCE [LARGE SCALE GENOMIC DNA]</scope>
    <source>
        <strain evidence="6 7">VKM Ac-2572</strain>
    </source>
</reference>
<dbReference type="InterPro" id="IPR004441">
    <property type="entry name" value="rRNA_MeTrfase_TrmH"/>
</dbReference>
<keyword evidence="3 6" id="KW-0808">Transferase</keyword>
<evidence type="ECO:0000256" key="1">
    <source>
        <dbReference type="ARBA" id="ARBA00007228"/>
    </source>
</evidence>
<dbReference type="Pfam" id="PF08032">
    <property type="entry name" value="SpoU_sub_bind"/>
    <property type="match status" value="1"/>
</dbReference>
<evidence type="ECO:0000259" key="5">
    <source>
        <dbReference type="SMART" id="SM00967"/>
    </source>
</evidence>
<feature type="domain" description="RNA 2-O ribose methyltransferase substrate binding" evidence="5">
    <location>
        <begin position="78"/>
        <end position="154"/>
    </location>
</feature>
<dbReference type="Gene3D" id="3.40.1280.10">
    <property type="match status" value="1"/>
</dbReference>
<comment type="caution">
    <text evidence="6">The sequence shown here is derived from an EMBL/GenBank/DDBJ whole genome shotgun (WGS) entry which is preliminary data.</text>
</comment>
<evidence type="ECO:0000313" key="7">
    <source>
        <dbReference type="Proteomes" id="UP000294508"/>
    </source>
</evidence>
<gene>
    <name evidence="6" type="ORF">EV652_103286</name>
</gene>
<dbReference type="Pfam" id="PF00588">
    <property type="entry name" value="SpoU_methylase"/>
    <property type="match status" value="1"/>
</dbReference>
<dbReference type="InterPro" id="IPR029064">
    <property type="entry name" value="Ribosomal_eL30-like_sf"/>
</dbReference>
<comment type="similarity">
    <text evidence="1">Belongs to the class IV-like SAM-binding methyltransferase superfamily. RNA methyltransferase TrmH family.</text>
</comment>
<dbReference type="GO" id="GO:0032259">
    <property type="term" value="P:methylation"/>
    <property type="evidence" value="ECO:0007669"/>
    <property type="project" value="UniProtKB-KW"/>
</dbReference>
<feature type="region of interest" description="Disordered" evidence="4">
    <location>
        <begin position="1"/>
        <end position="75"/>
    </location>
</feature>
<dbReference type="OrthoDB" id="9785673at2"/>
<evidence type="ECO:0000256" key="4">
    <source>
        <dbReference type="SAM" id="MobiDB-lite"/>
    </source>
</evidence>
<dbReference type="GO" id="GO:0005829">
    <property type="term" value="C:cytosol"/>
    <property type="evidence" value="ECO:0007669"/>
    <property type="project" value="TreeGrafter"/>
</dbReference>
<evidence type="ECO:0000256" key="2">
    <source>
        <dbReference type="ARBA" id="ARBA00022603"/>
    </source>
</evidence>
<dbReference type="GO" id="GO:0003723">
    <property type="term" value="F:RNA binding"/>
    <property type="evidence" value="ECO:0007669"/>
    <property type="project" value="InterPro"/>
</dbReference>
<dbReference type="AlphaFoldDB" id="A0A4R2HQE9"/>
<dbReference type="EMBL" id="SLWN01000003">
    <property type="protein sequence ID" value="TCO33287.1"/>
    <property type="molecule type" value="Genomic_DNA"/>
</dbReference>
<dbReference type="RefSeq" id="WP_132208755.1">
    <property type="nucleotide sequence ID" value="NZ_SLWN01000003.1"/>
</dbReference>